<dbReference type="EMBL" id="MLAK01000615">
    <property type="protein sequence ID" value="OHT10317.1"/>
    <property type="molecule type" value="Genomic_DNA"/>
</dbReference>
<dbReference type="Proteomes" id="UP000179807">
    <property type="component" value="Unassembled WGS sequence"/>
</dbReference>
<accession>A0A1J4KLR1</accession>
<name>A0A1J4KLR1_9EUKA</name>
<dbReference type="RefSeq" id="XP_068363453.1">
    <property type="nucleotide sequence ID" value="XM_068501403.1"/>
</dbReference>
<gene>
    <name evidence="1" type="ORF">TRFO_20444</name>
</gene>
<evidence type="ECO:0000313" key="1">
    <source>
        <dbReference type="EMBL" id="OHT10317.1"/>
    </source>
</evidence>
<reference evidence="1" key="1">
    <citation type="submission" date="2016-10" db="EMBL/GenBank/DDBJ databases">
        <authorList>
            <person name="Benchimol M."/>
            <person name="Almeida L.G."/>
            <person name="Vasconcelos A.T."/>
            <person name="Perreira-Neves A."/>
            <person name="Rosa I.A."/>
            <person name="Tasca T."/>
            <person name="Bogo M.R."/>
            <person name="de Souza W."/>
        </authorList>
    </citation>
    <scope>NUCLEOTIDE SEQUENCE [LARGE SCALE GENOMIC DNA]</scope>
    <source>
        <strain evidence="1">K</strain>
    </source>
</reference>
<comment type="caution">
    <text evidence="1">The sequence shown here is derived from an EMBL/GenBank/DDBJ whole genome shotgun (WGS) entry which is preliminary data.</text>
</comment>
<protein>
    <submittedName>
        <fullName evidence="1">Uncharacterized protein</fullName>
    </submittedName>
</protein>
<dbReference type="AlphaFoldDB" id="A0A1J4KLR1"/>
<keyword evidence="2" id="KW-1185">Reference proteome</keyword>
<dbReference type="GeneID" id="94836107"/>
<proteinExistence type="predicted"/>
<organism evidence="1 2">
    <name type="scientific">Tritrichomonas foetus</name>
    <dbReference type="NCBI Taxonomy" id="1144522"/>
    <lineage>
        <taxon>Eukaryota</taxon>
        <taxon>Metamonada</taxon>
        <taxon>Parabasalia</taxon>
        <taxon>Tritrichomonadida</taxon>
        <taxon>Tritrichomonadidae</taxon>
        <taxon>Tritrichomonas</taxon>
    </lineage>
</organism>
<evidence type="ECO:0000313" key="2">
    <source>
        <dbReference type="Proteomes" id="UP000179807"/>
    </source>
</evidence>
<sequence>MEEIVALKEKLQKIAEARKINAQIRQVYKKKLQKIDAEIFLLTQQNKEEINTSYYTMPKIWGMKNEEYSRLTQLFWGKFHHQTDEQIESDKKGYIKFPTDEKRMLYLNQFRSTRQRATLIKQEGFFPLFSEFAHVLSPPIHIKPHSIHDIVRFYIFTQTFGISFPIHQIYPHISSKTMRNAIKIILKDHKDPQSLESYGVDCEKLQDDISTVLATL</sequence>
<dbReference type="VEuPathDB" id="TrichDB:TRFO_20444"/>